<dbReference type="AlphaFoldDB" id="H8WVM5"/>
<accession>H8WVM5</accession>
<sequence>MNHLPKRFQQYFRYAVGFKCKIIPPPKTPSELQFISESFQKLATVDILKSTLLNSDELIRDGFHLNILFNPVHKRSLFLPVSMVDETEQISDSHPWNIMTRDKLVKRLENLIAIPRYLYVENDDKFLNNERSIEFTHELSDRGRDLVGKYDLSLASMEDPFISITRCDPTMNEKSGKYRLRSAVRSNIQHFHKIQDIEIHTNHRYLIRKLEDNTF</sequence>
<dbReference type="OrthoDB" id="4076672at2759"/>
<dbReference type="HOGENOM" id="CLU_099495_0_0_1"/>
<proteinExistence type="predicted"/>
<name>H8WVM5_CANO9</name>
<dbReference type="KEGG" id="cot:CORT_0A01060"/>
<dbReference type="EMBL" id="HE681719">
    <property type="protein sequence ID" value="CCG20498.1"/>
    <property type="molecule type" value="Genomic_DNA"/>
</dbReference>
<organism evidence="1 2">
    <name type="scientific">Candida orthopsilosis (strain 90-125)</name>
    <name type="common">Yeast</name>
    <dbReference type="NCBI Taxonomy" id="1136231"/>
    <lineage>
        <taxon>Eukaryota</taxon>
        <taxon>Fungi</taxon>
        <taxon>Dikarya</taxon>
        <taxon>Ascomycota</taxon>
        <taxon>Saccharomycotina</taxon>
        <taxon>Pichiomycetes</taxon>
        <taxon>Debaryomycetaceae</taxon>
        <taxon>Candida/Lodderomyces clade</taxon>
        <taxon>Candida</taxon>
    </lineage>
</organism>
<gene>
    <name evidence="1" type="ORF">CORT_0A01060</name>
</gene>
<dbReference type="GeneID" id="14536920"/>
<dbReference type="RefSeq" id="XP_003865939.1">
    <property type="nucleotide sequence ID" value="XM_003865891.1"/>
</dbReference>
<evidence type="ECO:0000313" key="2">
    <source>
        <dbReference type="Proteomes" id="UP000005018"/>
    </source>
</evidence>
<evidence type="ECO:0000313" key="1">
    <source>
        <dbReference type="EMBL" id="CCG20498.1"/>
    </source>
</evidence>
<reference evidence="1 2" key="1">
    <citation type="journal article" date="2012" name="PLoS ONE">
        <title>Sequence and analysis of the genome of the pathogenic yeast Candida orthopsilosis.</title>
        <authorList>
            <person name="Riccombeni A."/>
            <person name="Vidanes G."/>
            <person name="Proux-Wera E."/>
            <person name="Wolfe K.H."/>
            <person name="Butler G."/>
        </authorList>
    </citation>
    <scope>NUCLEOTIDE SEQUENCE [LARGE SCALE GENOMIC DNA]</scope>
    <source>
        <strain evidence="1 2">Co 90-125</strain>
    </source>
</reference>
<keyword evidence="2" id="KW-1185">Reference proteome</keyword>
<protein>
    <submittedName>
        <fullName evidence="1">Uncharacterized protein</fullName>
    </submittedName>
</protein>
<dbReference type="eggNOG" id="ENOG502RQB9">
    <property type="taxonomic scope" value="Eukaryota"/>
</dbReference>
<dbReference type="Proteomes" id="UP000005018">
    <property type="component" value="Chromosome 1"/>
</dbReference>